<keyword evidence="2" id="KW-1185">Reference proteome</keyword>
<proteinExistence type="predicted"/>
<name>A0ACC1PUA4_9APHY</name>
<dbReference type="EMBL" id="JANSHE010001845">
    <property type="protein sequence ID" value="KAJ3000594.1"/>
    <property type="molecule type" value="Genomic_DNA"/>
</dbReference>
<comment type="caution">
    <text evidence="1">The sequence shown here is derived from an EMBL/GenBank/DDBJ whole genome shotgun (WGS) entry which is preliminary data.</text>
</comment>
<sequence length="503" mass="56140">MEGEIADSESPSLQGSVLSVLHPATSTLSTSSVSYGTPLPRRRSCLSQLQLHIPNPANLLSPVPRHASSSAPELQETSPSSRRPEETNFMDLLSIERAASLPFANRESANFSTPEKGYRNMSRGEHFNMLHHVEKLQRRCQELEKTNQELRTAIRVMMEIKDDASLQDVSERVGSRNAPKGGVMLVNGLQVPTHDIASPLYDQEKHGKFRFWSADQWNRFTTQNTRAEDTRENRVPKFLEDENGKVFTAYRYSELSTLVKALLQTLAQHSLAPATWGARTVHAERYMLHEVYKSFPVLAECQGHFRLHALLTQMYPNFARYRLLPIKKELSDENHEAMSGTSEASKKPAKRARVTDRSLQSAIVARRSESVSAEGSSTPAQVSFNTFNVSYSHGRMQPKPRVPYSFRSSTACTDADMYTNPHTDVNLYAHNTSDADAGLDAYTHGSLADDADARNARIACTDSYAYGPDVYSHDCNTHINAAYTRGTHTHCYGGSEAFTGVYT</sequence>
<dbReference type="Proteomes" id="UP001144978">
    <property type="component" value="Unassembled WGS sequence"/>
</dbReference>
<evidence type="ECO:0000313" key="2">
    <source>
        <dbReference type="Proteomes" id="UP001144978"/>
    </source>
</evidence>
<evidence type="ECO:0000313" key="1">
    <source>
        <dbReference type="EMBL" id="KAJ3000594.1"/>
    </source>
</evidence>
<gene>
    <name evidence="1" type="ORF">NUW54_g6759</name>
</gene>
<reference evidence="1" key="1">
    <citation type="submission" date="2022-08" db="EMBL/GenBank/DDBJ databases">
        <title>Genome Sequence of Pycnoporus sanguineus.</title>
        <authorList>
            <person name="Buettner E."/>
        </authorList>
    </citation>
    <scope>NUCLEOTIDE SEQUENCE</scope>
    <source>
        <strain evidence="1">CG-C14</strain>
    </source>
</reference>
<accession>A0ACC1PUA4</accession>
<organism evidence="1 2">
    <name type="scientific">Trametes sanguinea</name>
    <dbReference type="NCBI Taxonomy" id="158606"/>
    <lineage>
        <taxon>Eukaryota</taxon>
        <taxon>Fungi</taxon>
        <taxon>Dikarya</taxon>
        <taxon>Basidiomycota</taxon>
        <taxon>Agaricomycotina</taxon>
        <taxon>Agaricomycetes</taxon>
        <taxon>Polyporales</taxon>
        <taxon>Polyporaceae</taxon>
        <taxon>Trametes</taxon>
    </lineage>
</organism>
<protein>
    <submittedName>
        <fullName evidence="1">Uncharacterized protein</fullName>
    </submittedName>
</protein>